<dbReference type="EMBL" id="JAANHZ010000493">
    <property type="protein sequence ID" value="KAG5310479.1"/>
    <property type="molecule type" value="Genomic_DNA"/>
</dbReference>
<accession>A0A836EZ70</accession>
<feature type="region of interest" description="Disordered" evidence="2">
    <location>
        <begin position="19"/>
        <end position="46"/>
    </location>
</feature>
<organism evidence="5 6">
    <name type="scientific">Acromyrmex insinuator</name>
    <dbReference type="NCBI Taxonomy" id="230686"/>
    <lineage>
        <taxon>Eukaryota</taxon>
        <taxon>Metazoa</taxon>
        <taxon>Ecdysozoa</taxon>
        <taxon>Arthropoda</taxon>
        <taxon>Hexapoda</taxon>
        <taxon>Insecta</taxon>
        <taxon>Pterygota</taxon>
        <taxon>Neoptera</taxon>
        <taxon>Endopterygota</taxon>
        <taxon>Hymenoptera</taxon>
        <taxon>Apocrita</taxon>
        <taxon>Aculeata</taxon>
        <taxon>Formicoidea</taxon>
        <taxon>Formicidae</taxon>
        <taxon>Myrmicinae</taxon>
        <taxon>Acromyrmex</taxon>
    </lineage>
</organism>
<evidence type="ECO:0000313" key="5">
    <source>
        <dbReference type="EMBL" id="KAG5310479.1"/>
    </source>
</evidence>
<dbReference type="PANTHER" id="PTHR15565:SF0">
    <property type="entry name" value="PROTEIN AATF"/>
    <property type="match status" value="1"/>
</dbReference>
<feature type="domain" description="AATF leucine zipper-containing" evidence="4">
    <location>
        <begin position="164"/>
        <end position="335"/>
    </location>
</feature>
<evidence type="ECO:0000259" key="3">
    <source>
        <dbReference type="Pfam" id="PF08164"/>
    </source>
</evidence>
<evidence type="ECO:0000256" key="2">
    <source>
        <dbReference type="SAM" id="MobiDB-lite"/>
    </source>
</evidence>
<feature type="region of interest" description="Disordered" evidence="2">
    <location>
        <begin position="75"/>
        <end position="96"/>
    </location>
</feature>
<feature type="domain" description="Apoptosis-antagonizing transcription factor C-terminal" evidence="3">
    <location>
        <begin position="407"/>
        <end position="456"/>
    </location>
</feature>
<dbReference type="Proteomes" id="UP000667349">
    <property type="component" value="Unassembled WGS sequence"/>
</dbReference>
<keyword evidence="6" id="KW-1185">Reference proteome</keyword>
<dbReference type="GO" id="GO:0005730">
    <property type="term" value="C:nucleolus"/>
    <property type="evidence" value="ECO:0007669"/>
    <property type="project" value="TreeGrafter"/>
</dbReference>
<dbReference type="GO" id="GO:0006357">
    <property type="term" value="P:regulation of transcription by RNA polymerase II"/>
    <property type="evidence" value="ECO:0007669"/>
    <property type="project" value="TreeGrafter"/>
</dbReference>
<gene>
    <name evidence="5" type="primary">Aatf</name>
    <name evidence="5" type="ORF">G6Z75_0001327</name>
</gene>
<dbReference type="InterPro" id="IPR025160">
    <property type="entry name" value="AATF"/>
</dbReference>
<dbReference type="PANTHER" id="PTHR15565">
    <property type="entry name" value="AATF PROTEIN APOPTOSIS ANTAGONIZING TRANSCRIPTION FACTOR"/>
    <property type="match status" value="1"/>
</dbReference>
<name>A0A836EZ70_9HYME</name>
<dbReference type="Pfam" id="PF08164">
    <property type="entry name" value="TRAUB"/>
    <property type="match status" value="1"/>
</dbReference>
<protein>
    <submittedName>
        <fullName evidence="5">AATF protein</fullName>
    </submittedName>
</protein>
<evidence type="ECO:0000313" key="6">
    <source>
        <dbReference type="Proteomes" id="UP000667349"/>
    </source>
</evidence>
<dbReference type="AlphaFoldDB" id="A0A836EZ70"/>
<proteinExistence type="inferred from homology"/>
<dbReference type="InterPro" id="IPR039223">
    <property type="entry name" value="AATF/Bfr2"/>
</dbReference>
<sequence length="632" mass="74233">MARKSLVDELNVLIMSKPDFGSDEEEDTKAKIVEPYNENDDSNDKLQISKIRKQNVDTLDKVDKRYTGKKISRKDIYSDEGDSTNEDAKSKCSEEEEINDIMEQNEDELYREANLIEGSTNTFVNMSDLKDQNYYDIGINTNDPFYKQINSNIKTMFETNVDTEIEKGNCVRNQLKLWENFLEIRIKLQKCLVISNQMPQHDVHKELGSDMNFVKKVNETKMKLALIMENMLRLKDLLLKQYPETKNFCTDVKKIKIDKNKNINTNDSLDKEISSDTEDELENGKQLSIDKNTKTIEELVPQKRLKYNDYEKILQKDHDSYRKYRDSVIKKWNDKTRFAVGSLNKGSSQTTLKQIEFAMSDISKLRNRTQLKRSEYNVVGKCLLNGDNDGRRIQEYDPEIYDDDDFYHQLLRDLIEYRSSDMTDPVQLSKQWIQLQNMRKKMKRKIDTRATKGRRFSIYVVSLFTNIPVDLVLNSIDRFAFNNNIYKQLALPYDTINDALNFFNSLHMRVQFTLEIGKLSFVDIDDQRIIFDIYHKKTFSGRLFNFHSNHPLCISENFFAISNIFHCKLAFSIPNTLKSLVKNSKDKLDTYKISCDDCEASYVGRTKKKLSTRLHEYIFDIKKNTDSSYCYN</sequence>
<evidence type="ECO:0000256" key="1">
    <source>
        <dbReference type="ARBA" id="ARBA00008966"/>
    </source>
</evidence>
<evidence type="ECO:0000259" key="4">
    <source>
        <dbReference type="Pfam" id="PF13339"/>
    </source>
</evidence>
<reference evidence="5" key="1">
    <citation type="submission" date="2020-02" db="EMBL/GenBank/DDBJ databases">
        <title>Relaxed selection underlies rapid genomic changes in the transitions from sociality to social parasitism in ants.</title>
        <authorList>
            <person name="Bi X."/>
        </authorList>
    </citation>
    <scope>NUCLEOTIDE SEQUENCE</scope>
    <source>
        <strain evidence="5">BGI-DK2013a</strain>
        <tissue evidence="5">Whole body</tissue>
    </source>
</reference>
<dbReference type="InterPro" id="IPR012617">
    <property type="entry name" value="AATF_C"/>
</dbReference>
<dbReference type="Pfam" id="PF13339">
    <property type="entry name" value="AATF-Che1"/>
    <property type="match status" value="1"/>
</dbReference>
<feature type="non-terminal residue" evidence="5">
    <location>
        <position position="632"/>
    </location>
</feature>
<comment type="caution">
    <text evidence="5">The sequence shown here is derived from an EMBL/GenBank/DDBJ whole genome shotgun (WGS) entry which is preliminary data.</text>
</comment>
<feature type="non-terminal residue" evidence="5">
    <location>
        <position position="1"/>
    </location>
</feature>
<comment type="similarity">
    <text evidence="1">Belongs to the AATF family.</text>
</comment>